<dbReference type="SUPFAM" id="SSF55729">
    <property type="entry name" value="Acyl-CoA N-acyltransferases (Nat)"/>
    <property type="match status" value="1"/>
</dbReference>
<dbReference type="Proteomes" id="UP000422837">
    <property type="component" value="Chromosome"/>
</dbReference>
<dbReference type="Gene3D" id="3.40.630.30">
    <property type="match status" value="1"/>
</dbReference>
<dbReference type="InterPro" id="IPR016181">
    <property type="entry name" value="Acyl_CoA_acyltransferase"/>
</dbReference>
<reference evidence="2 3" key="1">
    <citation type="submission" date="2019-11" db="EMBL/GenBank/DDBJ databases">
        <title>Detection and genome characteristic of a blood enterococcus casselifavus isolate from Zhengzhou,china.</title>
        <authorList>
            <person name="Wen P."/>
        </authorList>
    </citation>
    <scope>NUCLEOTIDE SEQUENCE [LARGE SCALE GENOMIC DNA]</scope>
    <source>
        <strain evidence="2 3">EC291</strain>
    </source>
</reference>
<organism evidence="2 3">
    <name type="scientific">Enterococcus casseliflavus</name>
    <name type="common">Enterococcus flavescens</name>
    <dbReference type="NCBI Taxonomy" id="37734"/>
    <lineage>
        <taxon>Bacteria</taxon>
        <taxon>Bacillati</taxon>
        <taxon>Bacillota</taxon>
        <taxon>Bacilli</taxon>
        <taxon>Lactobacillales</taxon>
        <taxon>Enterococcaceae</taxon>
        <taxon>Enterococcus</taxon>
    </lineage>
</organism>
<dbReference type="InterPro" id="IPR000182">
    <property type="entry name" value="GNAT_dom"/>
</dbReference>
<evidence type="ECO:0000313" key="3">
    <source>
        <dbReference type="Proteomes" id="UP000422837"/>
    </source>
</evidence>
<proteinExistence type="predicted"/>
<evidence type="ECO:0000259" key="1">
    <source>
        <dbReference type="PROSITE" id="PS51186"/>
    </source>
</evidence>
<sequence length="141" mass="15909">MALIIEQGNEQELAALESALTAYTKHQKPFTQTETYQSFSCVIKKEGMVIAGGIAYASMYHIGYLDTLWVKASERGKGYGKQILTALEQQLKAFGCENCQTATFDFQAPDFYQRLGYDEIGRIAHTQNQLTEIFLVKKLHD</sequence>
<dbReference type="EMBL" id="CP046123">
    <property type="protein sequence ID" value="QGN30883.1"/>
    <property type="molecule type" value="Genomic_DNA"/>
</dbReference>
<dbReference type="AlphaFoldDB" id="A0ABD6Z7H8"/>
<feature type="domain" description="N-acetyltransferase" evidence="1">
    <location>
        <begin position="3"/>
        <end position="140"/>
    </location>
</feature>
<name>A0ABD6Z7H8_ENTCA</name>
<accession>A0ABD6Z7H8</accession>
<dbReference type="RefSeq" id="WP_010749073.1">
    <property type="nucleotide sequence ID" value="NZ_CABGIF010000001.1"/>
</dbReference>
<evidence type="ECO:0000313" key="2">
    <source>
        <dbReference type="EMBL" id="QGN30883.1"/>
    </source>
</evidence>
<dbReference type="Pfam" id="PF00583">
    <property type="entry name" value="Acetyltransf_1"/>
    <property type="match status" value="1"/>
</dbReference>
<gene>
    <name evidence="2" type="ORF">GFU50_15690</name>
</gene>
<dbReference type="CDD" id="cd04301">
    <property type="entry name" value="NAT_SF"/>
    <property type="match status" value="1"/>
</dbReference>
<protein>
    <submittedName>
        <fullName evidence="2">GNAT family N-acetyltransferase</fullName>
    </submittedName>
</protein>
<dbReference type="PROSITE" id="PS51186">
    <property type="entry name" value="GNAT"/>
    <property type="match status" value="1"/>
</dbReference>